<evidence type="ECO:0000313" key="3">
    <source>
        <dbReference type="Proteomes" id="UP000674143"/>
    </source>
</evidence>
<dbReference type="KEGG" id="loi:92360663"/>
<organism evidence="2 3">
    <name type="scientific">Leishmania orientalis</name>
    <dbReference type="NCBI Taxonomy" id="2249476"/>
    <lineage>
        <taxon>Eukaryota</taxon>
        <taxon>Discoba</taxon>
        <taxon>Euglenozoa</taxon>
        <taxon>Kinetoplastea</taxon>
        <taxon>Metakinetoplastina</taxon>
        <taxon>Trypanosomatida</taxon>
        <taxon>Trypanosomatidae</taxon>
        <taxon>Leishmaniinae</taxon>
        <taxon>Leishmania</taxon>
    </lineage>
</organism>
<feature type="compositionally biased region" description="Basic and acidic residues" evidence="1">
    <location>
        <begin position="359"/>
        <end position="370"/>
    </location>
</feature>
<reference evidence="3" key="1">
    <citation type="journal article" date="2021" name="Microbiol. Resour. Announc.">
        <title>LGAAP: Leishmaniinae Genome Assembly and Annotation Pipeline.</title>
        <authorList>
            <person name="Almutairi H."/>
            <person name="Urbaniak M.D."/>
            <person name="Bates M.D."/>
            <person name="Jariyapan N."/>
            <person name="Kwakye-Nuako G."/>
            <person name="Thomaz-Soccol V."/>
            <person name="Al-Salem W.S."/>
            <person name="Dillon R.J."/>
            <person name="Bates P.A."/>
            <person name="Gatherer D."/>
        </authorList>
    </citation>
    <scope>NUCLEOTIDE SEQUENCE [LARGE SCALE GENOMIC DNA]</scope>
</reference>
<dbReference type="EMBL" id="JAFHLR010000023">
    <property type="protein sequence ID" value="KAG5478515.1"/>
    <property type="molecule type" value="Genomic_DNA"/>
</dbReference>
<feature type="region of interest" description="Disordered" evidence="1">
    <location>
        <begin position="335"/>
        <end position="378"/>
    </location>
</feature>
<sequence>MPYHVGHTSAKQRQHFRQHYYYTSEQEAGLTHLWHVQRLAAIRLSPSHTIQDAPDVDFQQPGDPAREHYKQLYADRYSQQVRHDEAQIYAQNAKILHHLLLASDDTARKGRNMNLIPTSAQVSRFDNIEDQTSHRERHRKTRQRQIARENEKLLSHLISVSPSVRTAKDLRAWYTTIHKKRVQQLSRFKLAEPFAGARVLEAASIRKRRSYGGDAAAVAAAPYMMSSELAAAPPLLRGHPYPPLSIAEASRTAPSSLLPAVRTTSYGGVPLVLGDPVGGRDVTGDGSGEANAVGCAGATQHSQRQPRRASRPDWQPISATDIPLLHYAADLQLRRDGGGGTSTRARGGGRAFSAAQQPQERHRPAHDTQRESNASGHVCHAGASPTVRCVAPSEEGGVTQMWRQALQRRLERAAADRTSALPFAAQAVQPFTKLRSPQSAASVNAGWEVERVFIAQRCPPGEGTAGGPPLPTPQVAPAGQAGSRLVPTAPPALFGSGFRRRPFSSSDIVSPGREQSTWNAWAATAQTTDSSQAHGPTEAETKDALLRDREPSRGAYAPL</sequence>
<reference evidence="3" key="2">
    <citation type="journal article" date="2021" name="Sci. Data">
        <title>Chromosome-scale genome sequencing, assembly and annotation of six genomes from subfamily Leishmaniinae.</title>
        <authorList>
            <person name="Almutairi H."/>
            <person name="Urbaniak M.D."/>
            <person name="Bates M.D."/>
            <person name="Jariyapan N."/>
            <person name="Kwakye-Nuako G."/>
            <person name="Thomaz Soccol V."/>
            <person name="Al-Salem W.S."/>
            <person name="Dillon R.J."/>
            <person name="Bates P.A."/>
            <person name="Gatherer D."/>
        </authorList>
    </citation>
    <scope>NUCLEOTIDE SEQUENCE [LARGE SCALE GENOMIC DNA]</scope>
</reference>
<feature type="compositionally biased region" description="Low complexity" evidence="1">
    <location>
        <begin position="517"/>
        <end position="533"/>
    </location>
</feature>
<dbReference type="RefSeq" id="XP_067063176.1">
    <property type="nucleotide sequence ID" value="XM_067206729.1"/>
</dbReference>
<accession>A0A836H6J4</accession>
<dbReference type="AlphaFoldDB" id="A0A836H6J4"/>
<evidence type="ECO:0000256" key="1">
    <source>
        <dbReference type="SAM" id="MobiDB-lite"/>
    </source>
</evidence>
<gene>
    <name evidence="2" type="ORF">LSCM4_04748</name>
</gene>
<evidence type="ECO:0000313" key="2">
    <source>
        <dbReference type="EMBL" id="KAG5478515.1"/>
    </source>
</evidence>
<dbReference type="Proteomes" id="UP000674143">
    <property type="component" value="Unassembled WGS sequence"/>
</dbReference>
<feature type="region of interest" description="Disordered" evidence="1">
    <location>
        <begin position="269"/>
        <end position="315"/>
    </location>
</feature>
<feature type="compositionally biased region" description="Gly residues" evidence="1">
    <location>
        <begin position="338"/>
        <end position="350"/>
    </location>
</feature>
<dbReference type="GeneID" id="92360663"/>
<feature type="compositionally biased region" description="Basic and acidic residues" evidence="1">
    <location>
        <begin position="537"/>
        <end position="552"/>
    </location>
</feature>
<name>A0A836H6J4_9TRYP</name>
<keyword evidence="3" id="KW-1185">Reference proteome</keyword>
<feature type="region of interest" description="Disordered" evidence="1">
    <location>
        <begin position="460"/>
        <end position="559"/>
    </location>
</feature>
<proteinExistence type="predicted"/>
<protein>
    <submittedName>
        <fullName evidence="2">Uncharacterized protein</fullName>
    </submittedName>
</protein>
<comment type="caution">
    <text evidence="2">The sequence shown here is derived from an EMBL/GenBank/DDBJ whole genome shotgun (WGS) entry which is preliminary data.</text>
</comment>